<organism evidence="5 6">
    <name type="scientific">Clostridium kluyveri</name>
    <dbReference type="NCBI Taxonomy" id="1534"/>
    <lineage>
        <taxon>Bacteria</taxon>
        <taxon>Bacillati</taxon>
        <taxon>Bacillota</taxon>
        <taxon>Clostridia</taxon>
        <taxon>Eubacteriales</taxon>
        <taxon>Clostridiaceae</taxon>
        <taxon>Clostridium</taxon>
    </lineage>
</organism>
<keyword evidence="2" id="KW-0663">Pyridoxal phosphate</keyword>
<sequence length="122" mass="12887">MTLVFLSVLTSPHIATLDTIKALVSIKARISAVKTLFAGEAVGYGLAFTAPHNMRIAVLTIGYADDILRCLSCGIGHVLINGQKAPVVGRICMDQMMVDITGIEGIRQGDIAVIIASPAKPR</sequence>
<dbReference type="PANTHER" id="PTHR30511">
    <property type="entry name" value="ALANINE RACEMASE"/>
    <property type="match status" value="1"/>
</dbReference>
<gene>
    <name evidence="5" type="ORF">BS101_03930</name>
</gene>
<dbReference type="InterPro" id="IPR009006">
    <property type="entry name" value="Ala_racemase/Decarboxylase_C"/>
</dbReference>
<name>A0A1L5F4L7_CLOKL</name>
<reference evidence="5 6" key="1">
    <citation type="submission" date="2016-12" db="EMBL/GenBank/DDBJ databases">
        <title>Complete genome sequence of Clostridium kluyveri JZZ isolated from the pit mud of a Chinese flavor liquor-making factory.</title>
        <authorList>
            <person name="Wang Y."/>
        </authorList>
    </citation>
    <scope>NUCLEOTIDE SEQUENCE [LARGE SCALE GENOMIC DNA]</scope>
    <source>
        <strain evidence="5 6">JZZ</strain>
    </source>
</reference>
<dbReference type="GO" id="GO:0005829">
    <property type="term" value="C:cytosol"/>
    <property type="evidence" value="ECO:0007669"/>
    <property type="project" value="TreeGrafter"/>
</dbReference>
<accession>A0A1L5F4L7</accession>
<keyword evidence="3" id="KW-0413">Isomerase</keyword>
<dbReference type="PANTHER" id="PTHR30511:SF0">
    <property type="entry name" value="ALANINE RACEMASE, CATABOLIC-RELATED"/>
    <property type="match status" value="1"/>
</dbReference>
<evidence type="ECO:0000256" key="3">
    <source>
        <dbReference type="ARBA" id="ARBA00023235"/>
    </source>
</evidence>
<evidence type="ECO:0000313" key="6">
    <source>
        <dbReference type="Proteomes" id="UP000184604"/>
    </source>
</evidence>
<dbReference type="InterPro" id="IPR011079">
    <property type="entry name" value="Ala_racemase_C"/>
</dbReference>
<dbReference type="SUPFAM" id="SSF50621">
    <property type="entry name" value="Alanine racemase C-terminal domain-like"/>
    <property type="match status" value="1"/>
</dbReference>
<dbReference type="Proteomes" id="UP000184604">
    <property type="component" value="Chromosome"/>
</dbReference>
<dbReference type="GO" id="GO:0030170">
    <property type="term" value="F:pyridoxal phosphate binding"/>
    <property type="evidence" value="ECO:0007669"/>
    <property type="project" value="TreeGrafter"/>
</dbReference>
<protein>
    <recommendedName>
        <fullName evidence="4">Alanine racemase C-terminal domain-containing protein</fullName>
    </recommendedName>
</protein>
<dbReference type="AlphaFoldDB" id="A0A1L5F4L7"/>
<dbReference type="Pfam" id="PF00842">
    <property type="entry name" value="Ala_racemase_C"/>
    <property type="match status" value="1"/>
</dbReference>
<dbReference type="InterPro" id="IPR000821">
    <property type="entry name" value="Ala_racemase"/>
</dbReference>
<proteinExistence type="predicted"/>
<dbReference type="EMBL" id="CP018335">
    <property type="protein sequence ID" value="APM37944.1"/>
    <property type="molecule type" value="Genomic_DNA"/>
</dbReference>
<feature type="domain" description="Alanine racemase C-terminal" evidence="4">
    <location>
        <begin position="23"/>
        <end position="122"/>
    </location>
</feature>
<dbReference type="SMART" id="SM01005">
    <property type="entry name" value="Ala_racemase_C"/>
    <property type="match status" value="1"/>
</dbReference>
<comment type="cofactor">
    <cofactor evidence="1">
        <name>pyridoxal 5'-phosphate</name>
        <dbReference type="ChEBI" id="CHEBI:597326"/>
    </cofactor>
</comment>
<dbReference type="GO" id="GO:0008784">
    <property type="term" value="F:alanine racemase activity"/>
    <property type="evidence" value="ECO:0007669"/>
    <property type="project" value="InterPro"/>
</dbReference>
<evidence type="ECO:0000256" key="2">
    <source>
        <dbReference type="ARBA" id="ARBA00022898"/>
    </source>
</evidence>
<evidence type="ECO:0000256" key="1">
    <source>
        <dbReference type="ARBA" id="ARBA00001933"/>
    </source>
</evidence>
<evidence type="ECO:0000313" key="5">
    <source>
        <dbReference type="EMBL" id="APM37944.1"/>
    </source>
</evidence>
<dbReference type="Gene3D" id="2.40.37.10">
    <property type="entry name" value="Lyase, Ornithine Decarboxylase, Chain A, domain 1"/>
    <property type="match status" value="1"/>
</dbReference>
<dbReference type="PRINTS" id="PR00992">
    <property type="entry name" value="ALARACEMASE"/>
</dbReference>
<evidence type="ECO:0000259" key="4">
    <source>
        <dbReference type="SMART" id="SM01005"/>
    </source>
</evidence>
<dbReference type="GO" id="GO:0030632">
    <property type="term" value="P:D-alanine biosynthetic process"/>
    <property type="evidence" value="ECO:0007669"/>
    <property type="project" value="TreeGrafter"/>
</dbReference>